<feature type="chain" id="PRO_5015584903" evidence="1">
    <location>
        <begin position="27"/>
        <end position="197"/>
    </location>
</feature>
<comment type="caution">
    <text evidence="2">The sequence shown here is derived from an EMBL/GenBank/DDBJ whole genome shotgun (WGS) entry which is preliminary data.</text>
</comment>
<protein>
    <submittedName>
        <fullName evidence="2">Conjugal transfer protein TrbM</fullName>
    </submittedName>
</protein>
<gene>
    <name evidence="2" type="ORF">XhyaCFBP1156_18635</name>
</gene>
<dbReference type="OrthoDB" id="9784009at2"/>
<evidence type="ECO:0000313" key="2">
    <source>
        <dbReference type="EMBL" id="PPU95498.1"/>
    </source>
</evidence>
<name>A0A2S7EQW0_9XANT</name>
<keyword evidence="3" id="KW-1185">Reference proteome</keyword>
<accession>A0A2S7EQW0</accession>
<dbReference type="Proteomes" id="UP000238261">
    <property type="component" value="Unassembled WGS sequence"/>
</dbReference>
<reference evidence="3" key="1">
    <citation type="submission" date="2016-08" db="EMBL/GenBank/DDBJ databases">
        <authorList>
            <person name="Merda D."/>
            <person name="Briand M."/>
            <person name="Taghouti G."/>
            <person name="Carrere S."/>
            <person name="Gouzy J."/>
            <person name="Portier P."/>
            <person name="Jacques M.-A."/>
            <person name="Fischer-Le Saux M."/>
        </authorList>
    </citation>
    <scope>NUCLEOTIDE SEQUENCE [LARGE SCALE GENOMIC DNA]</scope>
    <source>
        <strain evidence="3">CFBP1156</strain>
    </source>
</reference>
<dbReference type="AlphaFoldDB" id="A0A2S7EQW0"/>
<sequence>MQRKNLIASAALAVAAFGAIPATASAQEILTGDTRLACEAILCLATGTQPSECTPSLRRYFSISYRKLSDTIRGRVNFLNLCPVANQTPQMSALVNAQANGAGRCDAASLNAVLRSWTGSDDGMVYVSNQMPSYCTAYTTHAYTDFSGTVPRYVGIPERGGYWVEARDYDRALAEYNARIKAEDEERRRASWGGGGN</sequence>
<feature type="signal peptide" evidence="1">
    <location>
        <begin position="1"/>
        <end position="26"/>
    </location>
</feature>
<dbReference type="EMBL" id="MDEG01000027">
    <property type="protein sequence ID" value="PPU95498.1"/>
    <property type="molecule type" value="Genomic_DNA"/>
</dbReference>
<keyword evidence="1" id="KW-0732">Signal</keyword>
<dbReference type="RefSeq" id="WP_015063527.1">
    <property type="nucleotide sequence ID" value="NZ_CP043477.1"/>
</dbReference>
<organism evidence="2 3">
    <name type="scientific">Xanthomonas hyacinthi</name>
    <dbReference type="NCBI Taxonomy" id="56455"/>
    <lineage>
        <taxon>Bacteria</taxon>
        <taxon>Pseudomonadati</taxon>
        <taxon>Pseudomonadota</taxon>
        <taxon>Gammaproteobacteria</taxon>
        <taxon>Lysobacterales</taxon>
        <taxon>Lysobacteraceae</taxon>
        <taxon>Xanthomonas</taxon>
    </lineage>
</organism>
<proteinExistence type="predicted"/>
<dbReference type="Pfam" id="PF07424">
    <property type="entry name" value="TrbM"/>
    <property type="match status" value="1"/>
</dbReference>
<dbReference type="InterPro" id="IPR009989">
    <property type="entry name" value="TrbM"/>
</dbReference>
<dbReference type="NCBIfam" id="NF010468">
    <property type="entry name" value="PRK13893.1"/>
    <property type="match status" value="1"/>
</dbReference>
<evidence type="ECO:0000256" key="1">
    <source>
        <dbReference type="SAM" id="SignalP"/>
    </source>
</evidence>
<evidence type="ECO:0000313" key="3">
    <source>
        <dbReference type="Proteomes" id="UP000238261"/>
    </source>
</evidence>